<keyword evidence="2" id="KW-1185">Reference proteome</keyword>
<name>A0AAV4P2D0_CAEEX</name>
<accession>A0AAV4P2D0</accession>
<sequence>MEERTPLLWQPWLLPSSWKLKMAAGISDVMRGHFAFRVFVYAGLRINNFQSPTSFLEFFQQFKFVVVQFSCIENKKHFGRTPDVAFG</sequence>
<comment type="caution">
    <text evidence="1">The sequence shown here is derived from an EMBL/GenBank/DDBJ whole genome shotgun (WGS) entry which is preliminary data.</text>
</comment>
<dbReference type="Proteomes" id="UP001054945">
    <property type="component" value="Unassembled WGS sequence"/>
</dbReference>
<dbReference type="EMBL" id="BPLR01021564">
    <property type="protein sequence ID" value="GIX91168.1"/>
    <property type="molecule type" value="Genomic_DNA"/>
</dbReference>
<organism evidence="1 2">
    <name type="scientific">Caerostris extrusa</name>
    <name type="common">Bark spider</name>
    <name type="synonym">Caerostris bankana</name>
    <dbReference type="NCBI Taxonomy" id="172846"/>
    <lineage>
        <taxon>Eukaryota</taxon>
        <taxon>Metazoa</taxon>
        <taxon>Ecdysozoa</taxon>
        <taxon>Arthropoda</taxon>
        <taxon>Chelicerata</taxon>
        <taxon>Arachnida</taxon>
        <taxon>Araneae</taxon>
        <taxon>Araneomorphae</taxon>
        <taxon>Entelegynae</taxon>
        <taxon>Araneoidea</taxon>
        <taxon>Araneidae</taxon>
        <taxon>Caerostris</taxon>
    </lineage>
</organism>
<protein>
    <submittedName>
        <fullName evidence="1">Uncharacterized protein</fullName>
    </submittedName>
</protein>
<reference evidence="1 2" key="1">
    <citation type="submission" date="2021-06" db="EMBL/GenBank/DDBJ databases">
        <title>Caerostris extrusa draft genome.</title>
        <authorList>
            <person name="Kono N."/>
            <person name="Arakawa K."/>
        </authorList>
    </citation>
    <scope>NUCLEOTIDE SEQUENCE [LARGE SCALE GENOMIC DNA]</scope>
</reference>
<proteinExistence type="predicted"/>
<evidence type="ECO:0000313" key="2">
    <source>
        <dbReference type="Proteomes" id="UP001054945"/>
    </source>
</evidence>
<dbReference type="AlphaFoldDB" id="A0AAV4P2D0"/>
<evidence type="ECO:0000313" key="1">
    <source>
        <dbReference type="EMBL" id="GIX91168.1"/>
    </source>
</evidence>
<gene>
    <name evidence="1" type="ORF">CEXT_536941</name>
</gene>